<protein>
    <recommendedName>
        <fullName evidence="1">Glucosamine-6-phosphate deaminase</fullName>
        <ecNumber evidence="1">3.5.99.6</ecNumber>
    </recommendedName>
</protein>
<dbReference type="GO" id="GO:0005975">
    <property type="term" value="P:carbohydrate metabolic process"/>
    <property type="evidence" value="ECO:0007669"/>
    <property type="project" value="InterPro"/>
</dbReference>
<dbReference type="InterPro" id="IPR004547">
    <property type="entry name" value="Glucosamine6P_isomerase"/>
</dbReference>
<dbReference type="InterPro" id="IPR024078">
    <property type="entry name" value="LmbE-like_dom_sf"/>
</dbReference>
<keyword evidence="3" id="KW-0378">Hydrolase</keyword>
<feature type="domain" description="Glucosamine/galactosamine-6-phosphate isomerase" evidence="2">
    <location>
        <begin position="24"/>
        <end position="244"/>
    </location>
</feature>
<dbReference type="InterPro" id="IPR052960">
    <property type="entry name" value="GlcN6P_deaminase-like"/>
</dbReference>
<dbReference type="EMBL" id="JACHCF010000008">
    <property type="protein sequence ID" value="MBB5622497.1"/>
    <property type="molecule type" value="Genomic_DNA"/>
</dbReference>
<proteinExistence type="predicted"/>
<name>A0A7W8YVC1_9SPHI</name>
<evidence type="ECO:0000313" key="3">
    <source>
        <dbReference type="EMBL" id="MBB5622497.1"/>
    </source>
</evidence>
<dbReference type="SUPFAM" id="SSF100950">
    <property type="entry name" value="NagB/RpiA/CoA transferase-like"/>
    <property type="match status" value="1"/>
</dbReference>
<dbReference type="GO" id="GO:0004342">
    <property type="term" value="F:glucosamine-6-phosphate deaminase activity"/>
    <property type="evidence" value="ECO:0007669"/>
    <property type="project" value="UniProtKB-UniRule"/>
</dbReference>
<dbReference type="PANTHER" id="PTHR42892">
    <property type="entry name" value="GLUCOSAMINE-6-PHOSPHATE DEAMINASE-LIKE PROTEIN BT_0258-RELATED"/>
    <property type="match status" value="1"/>
</dbReference>
<evidence type="ECO:0000259" key="2">
    <source>
        <dbReference type="Pfam" id="PF01182"/>
    </source>
</evidence>
<evidence type="ECO:0000256" key="1">
    <source>
        <dbReference type="NCBIfam" id="TIGR00502"/>
    </source>
</evidence>
<dbReference type="SUPFAM" id="SSF102588">
    <property type="entry name" value="LmbE-like"/>
    <property type="match status" value="1"/>
</dbReference>
<dbReference type="InterPro" id="IPR003737">
    <property type="entry name" value="GlcNAc_PI_deacetylase-related"/>
</dbReference>
<dbReference type="NCBIfam" id="TIGR00502">
    <property type="entry name" value="nagB"/>
    <property type="match status" value="1"/>
</dbReference>
<dbReference type="CDD" id="cd01399">
    <property type="entry name" value="GlcN6P_deaminase"/>
    <property type="match status" value="1"/>
</dbReference>
<dbReference type="InterPro" id="IPR037171">
    <property type="entry name" value="NagB/RpiA_transferase-like"/>
</dbReference>
<organism evidence="3 4">
    <name type="scientific">Pedobacter cryoconitis</name>
    <dbReference type="NCBI Taxonomy" id="188932"/>
    <lineage>
        <taxon>Bacteria</taxon>
        <taxon>Pseudomonadati</taxon>
        <taxon>Bacteroidota</taxon>
        <taxon>Sphingobacteriia</taxon>
        <taxon>Sphingobacteriales</taxon>
        <taxon>Sphingobacteriaceae</taxon>
        <taxon>Pedobacter</taxon>
    </lineage>
</organism>
<reference evidence="3 4" key="1">
    <citation type="submission" date="2020-08" db="EMBL/GenBank/DDBJ databases">
        <title>Genomic Encyclopedia of Type Strains, Phase IV (KMG-V): Genome sequencing to study the core and pangenomes of soil and plant-associated prokaryotes.</title>
        <authorList>
            <person name="Whitman W."/>
        </authorList>
    </citation>
    <scope>NUCLEOTIDE SEQUENCE [LARGE SCALE GENOMIC DNA]</scope>
    <source>
        <strain evidence="3 4">MP7CTX6</strain>
    </source>
</reference>
<sequence>MARLNLLEETRFEKLPVSVFDNPASASINVAQRIANLIRDKQEKKQKAVLGLATGVTPVAVYAELVRLHKEENLSFSNVITFNLDEYYPMQPNAAQSYVTFMNENLFDHIDIPKENINIPDGTLELEAIPAFCLDYERKIGELGGLDIQILGIGRTGHIGFNEPGSAPNSGTRLVTLDDLTRRDAARDFGGKSFVPSKAITMGIGTIFKAREIILMAWNQKKASIIKKAVEGEISSEVPATYLQLSDHVEFILDKDAASLLTRFDTPWLVKDCVWEDKLIRKAVIWLANTLKKPILKLTEDDFNNHGMAQLAIERGPVYNINIHIFNKLQHTITGWPGGKPNADDSQRPERATPAKKRVVIFSPHPDDDVISMGGTFIRLVDQQHDVHVAYQTSGNTAVWDDDALRFVEFSIDFAEKMGLDQKELKGIYDNMRTFIASKKPNQVDTPEIQSVKGLIRKGEAIAGARYCGLQDDHIHFMALPFYESGKNKKNPVTNLDVELTMELLQKVKPEQIFAAGDFEDPHGTHLVCFNIIIEAMNRLRKTEEWAKDCWLWMYRGAWQEFDTHEIEMAVPLSPQELLKKKYAIFKHQSQKDRAVFPGDDSREFWERAEDRNRDTARAYDDLGLAEYEAMEAFVRWKF</sequence>
<dbReference type="Gene3D" id="3.40.50.1360">
    <property type="match status" value="1"/>
</dbReference>
<accession>A0A7W8YVC1</accession>
<dbReference type="Proteomes" id="UP000537718">
    <property type="component" value="Unassembled WGS sequence"/>
</dbReference>
<dbReference type="EC" id="3.5.99.6" evidence="1"/>
<dbReference type="GO" id="GO:0006046">
    <property type="term" value="P:N-acetylglucosamine catabolic process"/>
    <property type="evidence" value="ECO:0007669"/>
    <property type="project" value="UniProtKB-UniRule"/>
</dbReference>
<dbReference type="Gene3D" id="3.40.50.10320">
    <property type="entry name" value="LmbE-like"/>
    <property type="match status" value="1"/>
</dbReference>
<evidence type="ECO:0000313" key="4">
    <source>
        <dbReference type="Proteomes" id="UP000537718"/>
    </source>
</evidence>
<comment type="caution">
    <text evidence="3">The sequence shown here is derived from an EMBL/GenBank/DDBJ whole genome shotgun (WGS) entry which is preliminary data.</text>
</comment>
<dbReference type="Pfam" id="PF01182">
    <property type="entry name" value="Glucosamine_iso"/>
    <property type="match status" value="1"/>
</dbReference>
<dbReference type="Pfam" id="PF02585">
    <property type="entry name" value="PIG-L"/>
    <property type="match status" value="1"/>
</dbReference>
<dbReference type="InterPro" id="IPR006148">
    <property type="entry name" value="Glc/Gal-6P_isomerase"/>
</dbReference>
<dbReference type="PANTHER" id="PTHR42892:SF1">
    <property type="entry name" value="GLUCOSAMINE-6-PHOSPHATE ISOMERASE"/>
    <property type="match status" value="1"/>
</dbReference>
<dbReference type="NCBIfam" id="NF002557">
    <property type="entry name" value="PRK02122.1"/>
    <property type="match status" value="1"/>
</dbReference>
<dbReference type="AlphaFoldDB" id="A0A7W8YVC1"/>
<gene>
    <name evidence="3" type="ORF">HDE69_003572</name>
</gene>